<dbReference type="PANTHER" id="PTHR28054:SF1">
    <property type="entry name" value="RNA POLYMERASE I-SPECIFIC TRANSCRIPTION INITIATION FACTOR RRN10"/>
    <property type="match status" value="1"/>
</dbReference>
<evidence type="ECO:0000313" key="3">
    <source>
        <dbReference type="Proteomes" id="UP001345013"/>
    </source>
</evidence>
<dbReference type="Proteomes" id="UP001345013">
    <property type="component" value="Unassembled WGS sequence"/>
</dbReference>
<organism evidence="2 3">
    <name type="scientific">Lithohypha guttulata</name>
    <dbReference type="NCBI Taxonomy" id="1690604"/>
    <lineage>
        <taxon>Eukaryota</taxon>
        <taxon>Fungi</taxon>
        <taxon>Dikarya</taxon>
        <taxon>Ascomycota</taxon>
        <taxon>Pezizomycotina</taxon>
        <taxon>Eurotiomycetes</taxon>
        <taxon>Chaetothyriomycetidae</taxon>
        <taxon>Chaetothyriales</taxon>
        <taxon>Trichomeriaceae</taxon>
        <taxon>Lithohypha</taxon>
    </lineage>
</organism>
<dbReference type="InterPro" id="IPR022793">
    <property type="entry name" value="Rrn10"/>
</dbReference>
<protein>
    <submittedName>
        <fullName evidence="2">Uncharacterized protein</fullName>
    </submittedName>
</protein>
<comment type="caution">
    <text evidence="2">The sequence shown here is derived from an EMBL/GenBank/DDBJ whole genome shotgun (WGS) entry which is preliminary data.</text>
</comment>
<keyword evidence="3" id="KW-1185">Reference proteome</keyword>
<name>A0ABR0K396_9EURO</name>
<feature type="region of interest" description="Disordered" evidence="1">
    <location>
        <begin position="1"/>
        <end position="45"/>
    </location>
</feature>
<dbReference type="PANTHER" id="PTHR28054">
    <property type="entry name" value="RNA POLYMERASE I-SPECIFIC TRANSCRIPTION INITIATION FACTOR RRN10"/>
    <property type="match status" value="1"/>
</dbReference>
<proteinExistence type="predicted"/>
<evidence type="ECO:0000256" key="1">
    <source>
        <dbReference type="SAM" id="MobiDB-lite"/>
    </source>
</evidence>
<dbReference type="EMBL" id="JAVRRG010000108">
    <property type="protein sequence ID" value="KAK5084987.1"/>
    <property type="molecule type" value="Genomic_DNA"/>
</dbReference>
<feature type="compositionally biased region" description="Basic residues" evidence="1">
    <location>
        <begin position="194"/>
        <end position="207"/>
    </location>
</feature>
<sequence length="207" mass="23078">MNMPTASQKRKTPDNLQPLNSADKQSHDGHEIASPSRPTPKPRRNATLYDAVAGRIGPNGFLAASTLKTKTVTPSAPEEVLLRRVNAPAQIPYDYYNADEKLKPAQKLPDSHLVKDIHMSLDETALLAMGILLEEACKEPLGASGDMVLAEPQSWDRQLPVTMESQRQIVGMVVPERVQEHESSSTDEEVLERRPKRRRYRHQSPDG</sequence>
<evidence type="ECO:0000313" key="2">
    <source>
        <dbReference type="EMBL" id="KAK5084987.1"/>
    </source>
</evidence>
<accession>A0ABR0K396</accession>
<feature type="region of interest" description="Disordered" evidence="1">
    <location>
        <begin position="173"/>
        <end position="207"/>
    </location>
</feature>
<reference evidence="2 3" key="1">
    <citation type="submission" date="2023-08" db="EMBL/GenBank/DDBJ databases">
        <title>Black Yeasts Isolated from many extreme environments.</title>
        <authorList>
            <person name="Coleine C."/>
            <person name="Stajich J.E."/>
            <person name="Selbmann L."/>
        </authorList>
    </citation>
    <scope>NUCLEOTIDE SEQUENCE [LARGE SCALE GENOMIC DNA]</scope>
    <source>
        <strain evidence="2 3">CCFEE 5885</strain>
    </source>
</reference>
<feature type="compositionally biased region" description="Polar residues" evidence="1">
    <location>
        <begin position="14"/>
        <end position="23"/>
    </location>
</feature>
<gene>
    <name evidence="2" type="ORF">LTR24_007325</name>
</gene>